<evidence type="ECO:0000313" key="1">
    <source>
        <dbReference type="EMBL" id="KKM83651.1"/>
    </source>
</evidence>
<dbReference type="AlphaFoldDB" id="A0A0F9L880"/>
<proteinExistence type="predicted"/>
<gene>
    <name evidence="1" type="ORF">LCGC14_1307310</name>
</gene>
<reference evidence="1" key="1">
    <citation type="journal article" date="2015" name="Nature">
        <title>Complex archaea that bridge the gap between prokaryotes and eukaryotes.</title>
        <authorList>
            <person name="Spang A."/>
            <person name="Saw J.H."/>
            <person name="Jorgensen S.L."/>
            <person name="Zaremba-Niedzwiedzka K."/>
            <person name="Martijn J."/>
            <person name="Lind A.E."/>
            <person name="van Eijk R."/>
            <person name="Schleper C."/>
            <person name="Guy L."/>
            <person name="Ettema T.J."/>
        </authorList>
    </citation>
    <scope>NUCLEOTIDE SEQUENCE</scope>
</reference>
<organism evidence="1">
    <name type="scientific">marine sediment metagenome</name>
    <dbReference type="NCBI Taxonomy" id="412755"/>
    <lineage>
        <taxon>unclassified sequences</taxon>
        <taxon>metagenomes</taxon>
        <taxon>ecological metagenomes</taxon>
    </lineage>
</organism>
<protein>
    <submittedName>
        <fullName evidence="1">Uncharacterized protein</fullName>
    </submittedName>
</protein>
<sequence>MATLLLSENSKKFIEKKNIQNVIADLDYIEESCAQIYDPRVRIIKDRELDIFKDLTKVSNGELTLYLSKPFMDKFGGLDEFQLDVGGVIRKGLFLSNVEPIIIDT</sequence>
<comment type="caution">
    <text evidence="1">The sequence shown here is derived from an EMBL/GenBank/DDBJ whole genome shotgun (WGS) entry which is preliminary data.</text>
</comment>
<dbReference type="EMBL" id="LAZR01007682">
    <property type="protein sequence ID" value="KKM83651.1"/>
    <property type="molecule type" value="Genomic_DNA"/>
</dbReference>
<accession>A0A0F9L880</accession>
<name>A0A0F9L880_9ZZZZ</name>
<feature type="non-terminal residue" evidence="1">
    <location>
        <position position="105"/>
    </location>
</feature>